<name>A0A1Q2C4Y0_ANAHA</name>
<reference evidence="1 2" key="1">
    <citation type="journal article" date="2016" name="Sci. Rep.">
        <title>Accelerated dysbiosis of gut microbiota during aggravation of DSS-induced colitis by a butyrate-producing bacterium.</title>
        <authorList>
            <person name="Zhang Q."/>
            <person name="Wu Y."/>
            <person name="Wang J."/>
            <person name="Wu G."/>
            <person name="Long W."/>
            <person name="Xue Z."/>
            <person name="Wang L."/>
            <person name="Zhang X."/>
            <person name="Pang X."/>
            <person name="Zhao Y."/>
            <person name="Zhao L."/>
            <person name="Zhang C."/>
        </authorList>
    </citation>
    <scope>NUCLEOTIDE SEQUENCE [LARGE SCALE GENOMIC DNA]</scope>
    <source>
        <strain evidence="1 2">BPB5</strain>
    </source>
</reference>
<dbReference type="Proteomes" id="UP000188159">
    <property type="component" value="Chromosome"/>
</dbReference>
<dbReference type="EMBL" id="CP012098">
    <property type="protein sequence ID" value="AQP38777.1"/>
    <property type="molecule type" value="Genomic_DNA"/>
</dbReference>
<organism evidence="1 2">
    <name type="scientific">Anaerostipes hadrus</name>
    <dbReference type="NCBI Taxonomy" id="649756"/>
    <lineage>
        <taxon>Bacteria</taxon>
        <taxon>Bacillati</taxon>
        <taxon>Bacillota</taxon>
        <taxon>Clostridia</taxon>
        <taxon>Lachnospirales</taxon>
        <taxon>Lachnospiraceae</taxon>
        <taxon>Anaerostipes</taxon>
    </lineage>
</organism>
<dbReference type="InterPro" id="IPR027417">
    <property type="entry name" value="P-loop_NTPase"/>
</dbReference>
<dbReference type="SUPFAM" id="SSF52540">
    <property type="entry name" value="P-loop containing nucleoside triphosphate hydrolases"/>
    <property type="match status" value="1"/>
</dbReference>
<accession>A0A1Q2C4Y0</accession>
<proteinExistence type="predicted"/>
<evidence type="ECO:0000313" key="1">
    <source>
        <dbReference type="EMBL" id="AQP38777.1"/>
    </source>
</evidence>
<sequence length="207" mass="24111">MMIELIGLPGSGKSTYSKKYIEEYKMINLMDEYLYSDSRVKQNINKVKLVSYLFNKKKKYCFALYKIFSKIEFSSLKKKLKMLLYLYSVVGICEKAKSEIYDNDIIIDEGVNQVIWGLLYNSEKSERAILDLQGYLKEYFGDEIIFLNINKKILEKRLLNRNGKGGAELNHDIKNDREKLNYAYTLMEKVKNGIEKNGVTIKASESV</sequence>
<dbReference type="RefSeq" id="WP_077325710.1">
    <property type="nucleotide sequence ID" value="NZ_CP012098.1"/>
</dbReference>
<dbReference type="Gene3D" id="3.40.50.300">
    <property type="entry name" value="P-loop containing nucleotide triphosphate hydrolases"/>
    <property type="match status" value="1"/>
</dbReference>
<evidence type="ECO:0000313" key="2">
    <source>
        <dbReference type="Proteomes" id="UP000188159"/>
    </source>
</evidence>
<dbReference type="AlphaFoldDB" id="A0A1Q2C4Y0"/>
<gene>
    <name evidence="1" type="ORF">DO83_03630</name>
</gene>
<protein>
    <submittedName>
        <fullName evidence="1">Uncharacterized protein</fullName>
    </submittedName>
</protein>